<accession>A0A7Z7NGU3</accession>
<evidence type="ECO:0000313" key="2">
    <source>
        <dbReference type="EMBL" id="SOO23011.1"/>
    </source>
</evidence>
<dbReference type="EMBL" id="OCZC01000046">
    <property type="protein sequence ID" value="SOO23011.1"/>
    <property type="molecule type" value="Genomic_DNA"/>
</dbReference>
<protein>
    <submittedName>
        <fullName evidence="2">Uncharacterized protein</fullName>
    </submittedName>
</protein>
<feature type="compositionally biased region" description="Basic and acidic residues" evidence="1">
    <location>
        <begin position="22"/>
        <end position="36"/>
    </location>
</feature>
<evidence type="ECO:0000313" key="3">
    <source>
        <dbReference type="Proteomes" id="UP000234345"/>
    </source>
</evidence>
<evidence type="ECO:0000256" key="1">
    <source>
        <dbReference type="SAM" id="MobiDB-lite"/>
    </source>
</evidence>
<dbReference type="AlphaFoldDB" id="A0A7Z7NGU3"/>
<organism evidence="2 3">
    <name type="scientific">Xanthomonas campestris pv. phaseoli</name>
    <dbReference type="NCBI Taxonomy" id="317013"/>
    <lineage>
        <taxon>Bacteria</taxon>
        <taxon>Pseudomonadati</taxon>
        <taxon>Pseudomonadota</taxon>
        <taxon>Gammaproteobacteria</taxon>
        <taxon>Lysobacterales</taxon>
        <taxon>Lysobacteraceae</taxon>
        <taxon>Xanthomonas</taxon>
    </lineage>
</organism>
<proteinExistence type="predicted"/>
<comment type="caution">
    <text evidence="2">The sequence shown here is derived from an EMBL/GenBank/DDBJ whole genome shotgun (WGS) entry which is preliminary data.</text>
</comment>
<dbReference type="Proteomes" id="UP000234345">
    <property type="component" value="Unassembled WGS sequence"/>
</dbReference>
<name>A0A7Z7NGU3_XANCH</name>
<sequence length="63" mass="6424">MSASRAGNGSVHPGTGTGTDRQSCEADAAKQLDERHRGVRHAYASVIPMALPSASASDATRTG</sequence>
<gene>
    <name evidence="2" type="ORF">XFF6991_180119</name>
</gene>
<reference evidence="2 3" key="1">
    <citation type="submission" date="2017-10" db="EMBL/GenBank/DDBJ databases">
        <authorList>
            <person name="Regsiter A."/>
            <person name="William W."/>
        </authorList>
    </citation>
    <scope>NUCLEOTIDE SEQUENCE [LARGE SCALE GENOMIC DNA]</scope>
    <source>
        <strain evidence="2 3">CFBP6991</strain>
    </source>
</reference>
<feature type="region of interest" description="Disordered" evidence="1">
    <location>
        <begin position="1"/>
        <end position="40"/>
    </location>
</feature>